<dbReference type="EMBL" id="MHJL01000027">
    <property type="protein sequence ID" value="OGY67278.1"/>
    <property type="molecule type" value="Genomic_DNA"/>
</dbReference>
<evidence type="ECO:0000313" key="2">
    <source>
        <dbReference type="Proteomes" id="UP000177690"/>
    </source>
</evidence>
<protein>
    <submittedName>
        <fullName evidence="1">Uncharacterized protein</fullName>
    </submittedName>
</protein>
<sequence>MTKGLSIAVRHHLEKCRSAFGRAPSPGQPVVEEPENGVAMVEGERVHGIGLDLKALDKIFIPCYYGTIICGG</sequence>
<gene>
    <name evidence="1" type="ORF">A3I24_01225</name>
</gene>
<reference evidence="1 2" key="1">
    <citation type="journal article" date="2016" name="Nat. Commun.">
        <title>Thousands of microbial genomes shed light on interconnected biogeochemical processes in an aquifer system.</title>
        <authorList>
            <person name="Anantharaman K."/>
            <person name="Brown C.T."/>
            <person name="Hug L.A."/>
            <person name="Sharon I."/>
            <person name="Castelle C.J."/>
            <person name="Probst A.J."/>
            <person name="Thomas B.C."/>
            <person name="Singh A."/>
            <person name="Wilkins M.J."/>
            <person name="Karaoz U."/>
            <person name="Brodie E.L."/>
            <person name="Williams K.H."/>
            <person name="Hubbard S.S."/>
            <person name="Banfield J.F."/>
        </authorList>
    </citation>
    <scope>NUCLEOTIDE SEQUENCE [LARGE SCALE GENOMIC DNA]</scope>
</reference>
<organism evidence="1 2">
    <name type="scientific">Candidatus Harrisonbacteria bacterium RIFCSPLOWO2_02_FULL_41_13b</name>
    <dbReference type="NCBI Taxonomy" id="1798409"/>
    <lineage>
        <taxon>Bacteria</taxon>
        <taxon>Candidatus Harrisoniibacteriota</taxon>
    </lineage>
</organism>
<evidence type="ECO:0000313" key="1">
    <source>
        <dbReference type="EMBL" id="OGY67278.1"/>
    </source>
</evidence>
<proteinExistence type="predicted"/>
<comment type="caution">
    <text evidence="1">The sequence shown here is derived from an EMBL/GenBank/DDBJ whole genome shotgun (WGS) entry which is preliminary data.</text>
</comment>
<dbReference type="AlphaFoldDB" id="A0A1G1ZRD3"/>
<name>A0A1G1ZRD3_9BACT</name>
<dbReference type="Proteomes" id="UP000177690">
    <property type="component" value="Unassembled WGS sequence"/>
</dbReference>
<accession>A0A1G1ZRD3</accession>